<protein>
    <submittedName>
        <fullName evidence="4">NUDIX hydrolase</fullName>
    </submittedName>
</protein>
<proteinExistence type="predicted"/>
<evidence type="ECO:0000313" key="4">
    <source>
        <dbReference type="EMBL" id="MED1204693.1"/>
    </source>
</evidence>
<dbReference type="GO" id="GO:0016787">
    <property type="term" value="F:hydrolase activity"/>
    <property type="evidence" value="ECO:0007669"/>
    <property type="project" value="UniProtKB-KW"/>
</dbReference>
<comment type="cofactor">
    <cofactor evidence="1">
        <name>Mg(2+)</name>
        <dbReference type="ChEBI" id="CHEBI:18420"/>
    </cofactor>
</comment>
<dbReference type="Proteomes" id="UP001341444">
    <property type="component" value="Unassembled WGS sequence"/>
</dbReference>
<dbReference type="Pfam" id="PF00293">
    <property type="entry name" value="NUDIX"/>
    <property type="match status" value="1"/>
</dbReference>
<evidence type="ECO:0000256" key="2">
    <source>
        <dbReference type="ARBA" id="ARBA00022801"/>
    </source>
</evidence>
<name>A0ABU6MK13_9BACI</name>
<feature type="domain" description="Nudix hydrolase" evidence="3">
    <location>
        <begin position="15"/>
        <end position="146"/>
    </location>
</feature>
<comment type="caution">
    <text evidence="4">The sequence shown here is derived from an EMBL/GenBank/DDBJ whole genome shotgun (WGS) entry which is preliminary data.</text>
</comment>
<evidence type="ECO:0000259" key="3">
    <source>
        <dbReference type="PROSITE" id="PS51462"/>
    </source>
</evidence>
<dbReference type="PROSITE" id="PS51462">
    <property type="entry name" value="NUDIX"/>
    <property type="match status" value="1"/>
</dbReference>
<gene>
    <name evidence="4" type="ORF">P4T90_16730</name>
</gene>
<dbReference type="PANTHER" id="PTHR43046:SF2">
    <property type="entry name" value="8-OXO-DGTP DIPHOSPHATASE-RELATED"/>
    <property type="match status" value="1"/>
</dbReference>
<dbReference type="InterPro" id="IPR015797">
    <property type="entry name" value="NUDIX_hydrolase-like_dom_sf"/>
</dbReference>
<dbReference type="EMBL" id="JARMAB010000025">
    <property type="protein sequence ID" value="MED1204693.1"/>
    <property type="molecule type" value="Genomic_DNA"/>
</dbReference>
<evidence type="ECO:0000313" key="5">
    <source>
        <dbReference type="Proteomes" id="UP001341444"/>
    </source>
</evidence>
<sequence length="146" mass="16570">MNYMRMLRQYVGTSPIILAGSAVIILNEKGEILLQKRVDDGLWGIPGGGMELGDSFEETAIKEVKEETGLTIKSIKLFSLFSGKEYYHRYPHGDECYNALAVYICDDYEGELYISDGESSEQQFWSLHDLPELSSITKKVLARYLE</sequence>
<evidence type="ECO:0000256" key="1">
    <source>
        <dbReference type="ARBA" id="ARBA00001946"/>
    </source>
</evidence>
<keyword evidence="5" id="KW-1185">Reference proteome</keyword>
<reference evidence="4 5" key="1">
    <citation type="submission" date="2023-03" db="EMBL/GenBank/DDBJ databases">
        <title>Bacillus Genome Sequencing.</title>
        <authorList>
            <person name="Dunlap C."/>
        </authorList>
    </citation>
    <scope>NUCLEOTIDE SEQUENCE [LARGE SCALE GENOMIC DNA]</scope>
    <source>
        <strain evidence="4 5">B-23453</strain>
    </source>
</reference>
<dbReference type="Gene3D" id="3.90.79.10">
    <property type="entry name" value="Nucleoside Triphosphate Pyrophosphohydrolase"/>
    <property type="match status" value="1"/>
</dbReference>
<dbReference type="InterPro" id="IPR020476">
    <property type="entry name" value="Nudix_hydrolase"/>
</dbReference>
<organism evidence="4 5">
    <name type="scientific">Heyndrickxia acidicola</name>
    <dbReference type="NCBI Taxonomy" id="209389"/>
    <lineage>
        <taxon>Bacteria</taxon>
        <taxon>Bacillati</taxon>
        <taxon>Bacillota</taxon>
        <taxon>Bacilli</taxon>
        <taxon>Bacillales</taxon>
        <taxon>Bacillaceae</taxon>
        <taxon>Heyndrickxia</taxon>
    </lineage>
</organism>
<dbReference type="RefSeq" id="WP_066268329.1">
    <property type="nucleotide sequence ID" value="NZ_JARMAB010000025.1"/>
</dbReference>
<keyword evidence="2 4" id="KW-0378">Hydrolase</keyword>
<dbReference type="InterPro" id="IPR000086">
    <property type="entry name" value="NUDIX_hydrolase_dom"/>
</dbReference>
<accession>A0ABU6MK13</accession>
<dbReference type="SUPFAM" id="SSF55811">
    <property type="entry name" value="Nudix"/>
    <property type="match status" value="1"/>
</dbReference>
<dbReference type="CDD" id="cd04677">
    <property type="entry name" value="NUDIX_Hydrolase"/>
    <property type="match status" value="1"/>
</dbReference>
<dbReference type="PRINTS" id="PR00502">
    <property type="entry name" value="NUDIXFAMILY"/>
</dbReference>
<dbReference type="PANTHER" id="PTHR43046">
    <property type="entry name" value="GDP-MANNOSE MANNOSYL HYDROLASE"/>
    <property type="match status" value="1"/>
</dbReference>